<dbReference type="GO" id="GO:0008270">
    <property type="term" value="F:zinc ion binding"/>
    <property type="evidence" value="ECO:0007669"/>
    <property type="project" value="UniProtKB-KW"/>
</dbReference>
<gene>
    <name evidence="7" type="ORF">MVEN_00875400</name>
</gene>
<evidence type="ECO:0000256" key="4">
    <source>
        <dbReference type="ARBA" id="ARBA00022833"/>
    </source>
</evidence>
<evidence type="ECO:0000256" key="2">
    <source>
        <dbReference type="ARBA" id="ARBA00022723"/>
    </source>
</evidence>
<sequence length="290" mass="31859">MDDLSFSLPTRAGIFALLTYLLPRGWKIPGRKTVKSDMLLLSKLLRQCVDELILRNPSKFAMALDLWTSKNSVYAFCGSVGWLIDNDWVLREFVIDLLPLDGDHSGAASGRLMFHSLKERKLVGKLSASGGDNASRNGPLCETICKLMWRINLHLDARNMQIGCAGHVLNIVAQTIYHVLGITEDPDVVDYYQETRQFALGYNSADDPEVIADTQLMAGEAVDLASKTAGRALAPSDPDSDDSESEVDSNGDISAEGHSTDDDDIPPAPTKKAKKPTWKHTIVDKVWSSL</sequence>
<feature type="region of interest" description="Disordered" evidence="6">
    <location>
        <begin position="231"/>
        <end position="277"/>
    </location>
</feature>
<dbReference type="EMBL" id="JACAZI010000006">
    <property type="protein sequence ID" value="KAF7358263.1"/>
    <property type="molecule type" value="Genomic_DNA"/>
</dbReference>
<evidence type="ECO:0000256" key="6">
    <source>
        <dbReference type="SAM" id="MobiDB-lite"/>
    </source>
</evidence>
<feature type="compositionally biased region" description="Acidic residues" evidence="6">
    <location>
        <begin position="238"/>
        <end position="249"/>
    </location>
</feature>
<dbReference type="PANTHER" id="PTHR46481:SF10">
    <property type="entry name" value="ZINC FINGER BED DOMAIN-CONTAINING PROTEIN 39"/>
    <property type="match status" value="1"/>
</dbReference>
<evidence type="ECO:0000256" key="3">
    <source>
        <dbReference type="ARBA" id="ARBA00022771"/>
    </source>
</evidence>
<dbReference type="PANTHER" id="PTHR46481">
    <property type="entry name" value="ZINC FINGER BED DOMAIN-CONTAINING PROTEIN 4"/>
    <property type="match status" value="1"/>
</dbReference>
<keyword evidence="2" id="KW-0479">Metal-binding</keyword>
<dbReference type="AlphaFoldDB" id="A0A8H6YBZ6"/>
<comment type="subcellular location">
    <subcellularLocation>
        <location evidence="1">Nucleus</location>
    </subcellularLocation>
</comment>
<keyword evidence="3" id="KW-0863">Zinc-finger</keyword>
<evidence type="ECO:0000313" key="7">
    <source>
        <dbReference type="EMBL" id="KAF7358263.1"/>
    </source>
</evidence>
<organism evidence="7 8">
    <name type="scientific">Mycena venus</name>
    <dbReference type="NCBI Taxonomy" id="2733690"/>
    <lineage>
        <taxon>Eukaryota</taxon>
        <taxon>Fungi</taxon>
        <taxon>Dikarya</taxon>
        <taxon>Basidiomycota</taxon>
        <taxon>Agaricomycotina</taxon>
        <taxon>Agaricomycetes</taxon>
        <taxon>Agaricomycetidae</taxon>
        <taxon>Agaricales</taxon>
        <taxon>Marasmiineae</taxon>
        <taxon>Mycenaceae</taxon>
        <taxon>Mycena</taxon>
    </lineage>
</organism>
<name>A0A8H6YBZ6_9AGAR</name>
<keyword evidence="4" id="KW-0862">Zinc</keyword>
<dbReference type="InterPro" id="IPR052035">
    <property type="entry name" value="ZnF_BED_domain_contain"/>
</dbReference>
<evidence type="ECO:0000313" key="8">
    <source>
        <dbReference type="Proteomes" id="UP000620124"/>
    </source>
</evidence>
<dbReference type="GO" id="GO:0005634">
    <property type="term" value="C:nucleus"/>
    <property type="evidence" value="ECO:0007669"/>
    <property type="project" value="UniProtKB-SubCell"/>
</dbReference>
<evidence type="ECO:0000256" key="5">
    <source>
        <dbReference type="ARBA" id="ARBA00023242"/>
    </source>
</evidence>
<dbReference type="Proteomes" id="UP000620124">
    <property type="component" value="Unassembled WGS sequence"/>
</dbReference>
<dbReference type="OrthoDB" id="3043306at2759"/>
<keyword evidence="8" id="KW-1185">Reference proteome</keyword>
<protein>
    <submittedName>
        <fullName evidence="7">Uncharacterized protein</fullName>
    </submittedName>
</protein>
<accession>A0A8H6YBZ6</accession>
<proteinExistence type="predicted"/>
<keyword evidence="5" id="KW-0539">Nucleus</keyword>
<reference evidence="7" key="1">
    <citation type="submission" date="2020-05" db="EMBL/GenBank/DDBJ databases">
        <title>Mycena genomes resolve the evolution of fungal bioluminescence.</title>
        <authorList>
            <person name="Tsai I.J."/>
        </authorList>
    </citation>
    <scope>NUCLEOTIDE SEQUENCE</scope>
    <source>
        <strain evidence="7">CCC161011</strain>
    </source>
</reference>
<evidence type="ECO:0000256" key="1">
    <source>
        <dbReference type="ARBA" id="ARBA00004123"/>
    </source>
</evidence>
<comment type="caution">
    <text evidence="7">The sequence shown here is derived from an EMBL/GenBank/DDBJ whole genome shotgun (WGS) entry which is preliminary data.</text>
</comment>